<sequence length="133" mass="14589">MIVMRLPYKYSTLKNLSCISLQSKFLKSGDWSNNSLIMKTVLVLCVTLGLILLTLGKPMQEGHEAKQLLSDTNLNKKATFGAYDAKSSIAGNMEVASSDGESTGETGQQGTDDSHRYFPDIAHPRVKDPERHG</sequence>
<feature type="transmembrane region" description="Helical" evidence="2">
    <location>
        <begin position="36"/>
        <end position="56"/>
    </location>
</feature>
<feature type="compositionally biased region" description="Low complexity" evidence="1">
    <location>
        <begin position="99"/>
        <end position="111"/>
    </location>
</feature>
<evidence type="ECO:0000256" key="1">
    <source>
        <dbReference type="SAM" id="MobiDB-lite"/>
    </source>
</evidence>
<dbReference type="HOGENOM" id="CLU_1910468_0_0_1"/>
<keyword evidence="2" id="KW-0472">Membrane</keyword>
<evidence type="ECO:0000313" key="4">
    <source>
        <dbReference type="Proteomes" id="UP000009183"/>
    </source>
</evidence>
<keyword evidence="2" id="KW-1133">Transmembrane helix</keyword>
<dbReference type="Proteomes" id="UP000009183">
    <property type="component" value="Chromosome 5"/>
</dbReference>
<feature type="compositionally biased region" description="Basic and acidic residues" evidence="1">
    <location>
        <begin position="112"/>
        <end position="133"/>
    </location>
</feature>
<evidence type="ECO:0000256" key="2">
    <source>
        <dbReference type="SAM" id="Phobius"/>
    </source>
</evidence>
<dbReference type="PaxDb" id="29760-VIT_05s0077g00790.t01"/>
<dbReference type="InParanoid" id="F6H717"/>
<dbReference type="EMBL" id="FN595246">
    <property type="protein sequence ID" value="CCB47964.1"/>
    <property type="molecule type" value="Genomic_DNA"/>
</dbReference>
<evidence type="ECO:0000313" key="3">
    <source>
        <dbReference type="EMBL" id="CCB47964.1"/>
    </source>
</evidence>
<feature type="region of interest" description="Disordered" evidence="1">
    <location>
        <begin position="94"/>
        <end position="133"/>
    </location>
</feature>
<organism evidence="3 4">
    <name type="scientific">Vitis vinifera</name>
    <name type="common">Grape</name>
    <dbReference type="NCBI Taxonomy" id="29760"/>
    <lineage>
        <taxon>Eukaryota</taxon>
        <taxon>Viridiplantae</taxon>
        <taxon>Streptophyta</taxon>
        <taxon>Embryophyta</taxon>
        <taxon>Tracheophyta</taxon>
        <taxon>Spermatophyta</taxon>
        <taxon>Magnoliopsida</taxon>
        <taxon>eudicotyledons</taxon>
        <taxon>Gunneridae</taxon>
        <taxon>Pentapetalae</taxon>
        <taxon>rosids</taxon>
        <taxon>Vitales</taxon>
        <taxon>Vitaceae</taxon>
        <taxon>Viteae</taxon>
        <taxon>Vitis</taxon>
    </lineage>
</organism>
<keyword evidence="4" id="KW-1185">Reference proteome</keyword>
<protein>
    <submittedName>
        <fullName evidence="3">Uncharacterized protein</fullName>
    </submittedName>
</protein>
<gene>
    <name evidence="3" type="ordered locus">VIT_05s0077g00790</name>
</gene>
<reference evidence="4" key="1">
    <citation type="journal article" date="2007" name="Nature">
        <title>The grapevine genome sequence suggests ancestral hexaploidization in major angiosperm phyla.</title>
        <authorList>
            <consortium name="The French-Italian Public Consortium for Grapevine Genome Characterization."/>
            <person name="Jaillon O."/>
            <person name="Aury J.-M."/>
            <person name="Noel B."/>
            <person name="Policriti A."/>
            <person name="Clepet C."/>
            <person name="Casagrande A."/>
            <person name="Choisne N."/>
            <person name="Aubourg S."/>
            <person name="Vitulo N."/>
            <person name="Jubin C."/>
            <person name="Vezzi A."/>
            <person name="Legeai F."/>
            <person name="Hugueney P."/>
            <person name="Dasilva C."/>
            <person name="Horner D."/>
            <person name="Mica E."/>
            <person name="Jublot D."/>
            <person name="Poulain J."/>
            <person name="Bruyere C."/>
            <person name="Billault A."/>
            <person name="Segurens B."/>
            <person name="Gouyvenoux M."/>
            <person name="Ugarte E."/>
            <person name="Cattonaro F."/>
            <person name="Anthouard V."/>
            <person name="Vico V."/>
            <person name="Del Fabbro C."/>
            <person name="Alaux M."/>
            <person name="Di Gaspero G."/>
            <person name="Dumas V."/>
            <person name="Felice N."/>
            <person name="Paillard S."/>
            <person name="Juman I."/>
            <person name="Moroldo M."/>
            <person name="Scalabrin S."/>
            <person name="Canaguier A."/>
            <person name="Le Clainche I."/>
            <person name="Malacrida G."/>
            <person name="Durand E."/>
            <person name="Pesole G."/>
            <person name="Laucou V."/>
            <person name="Chatelet P."/>
            <person name="Merdinoglu D."/>
            <person name="Delledonne M."/>
            <person name="Pezzotti M."/>
            <person name="Lecharny A."/>
            <person name="Scarpelli C."/>
            <person name="Artiguenave F."/>
            <person name="Pe M.E."/>
            <person name="Valle G."/>
            <person name="Morgante M."/>
            <person name="Caboche M."/>
            <person name="Adam-Blondon A.-F."/>
            <person name="Weissenbach J."/>
            <person name="Quetier F."/>
            <person name="Wincker P."/>
        </authorList>
    </citation>
    <scope>NUCLEOTIDE SEQUENCE [LARGE SCALE GENOMIC DNA]</scope>
    <source>
        <strain evidence="4">cv. Pinot noir / PN40024</strain>
    </source>
</reference>
<accession>F6H717</accession>
<dbReference type="ExpressionAtlas" id="F6H717">
    <property type="expression patterns" value="differential"/>
</dbReference>
<dbReference type="AlphaFoldDB" id="F6H717"/>
<proteinExistence type="predicted"/>
<keyword evidence="2" id="KW-0812">Transmembrane</keyword>
<dbReference type="OrthoDB" id="10432831at2759"/>
<name>F6H717_VITVI</name>